<accession>A0AAV0PNG2</accession>
<keyword evidence="1" id="KW-0521">NADP</keyword>
<dbReference type="InterPro" id="IPR036291">
    <property type="entry name" value="NAD(P)-bd_dom_sf"/>
</dbReference>
<evidence type="ECO:0000313" key="5">
    <source>
        <dbReference type="Proteomes" id="UP001154282"/>
    </source>
</evidence>
<dbReference type="PRINTS" id="PR00081">
    <property type="entry name" value="GDHRDH"/>
</dbReference>
<evidence type="ECO:0000256" key="1">
    <source>
        <dbReference type="ARBA" id="ARBA00022857"/>
    </source>
</evidence>
<comment type="similarity">
    <text evidence="3">Belongs to the short-chain dehydrogenases/reductases (SDR) family. SDR65C subfamily.</text>
</comment>
<dbReference type="InterPro" id="IPR045000">
    <property type="entry name" value="TR"/>
</dbReference>
<dbReference type="PANTHER" id="PTHR42898:SF28">
    <property type="entry name" value="TROPINONE REDUCTASE HOMOLOG"/>
    <property type="match status" value="1"/>
</dbReference>
<dbReference type="GO" id="GO:0016491">
    <property type="term" value="F:oxidoreductase activity"/>
    <property type="evidence" value="ECO:0007669"/>
    <property type="project" value="UniProtKB-KW"/>
</dbReference>
<protein>
    <submittedName>
        <fullName evidence="4">Uncharacterized protein</fullName>
    </submittedName>
</protein>
<evidence type="ECO:0000256" key="2">
    <source>
        <dbReference type="ARBA" id="ARBA00023002"/>
    </source>
</evidence>
<evidence type="ECO:0000256" key="3">
    <source>
        <dbReference type="ARBA" id="ARBA00025714"/>
    </source>
</evidence>
<dbReference type="PANTHER" id="PTHR42898">
    <property type="entry name" value="TROPINONE REDUCTASE"/>
    <property type="match status" value="1"/>
</dbReference>
<dbReference type="Pfam" id="PF00106">
    <property type="entry name" value="adh_short"/>
    <property type="match status" value="1"/>
</dbReference>
<evidence type="ECO:0000313" key="4">
    <source>
        <dbReference type="EMBL" id="CAI0472495.1"/>
    </source>
</evidence>
<dbReference type="Pfam" id="PF13561">
    <property type="entry name" value="adh_short_C2"/>
    <property type="match status" value="1"/>
</dbReference>
<keyword evidence="5" id="KW-1185">Reference proteome</keyword>
<dbReference type="Gene3D" id="3.40.50.720">
    <property type="entry name" value="NAD(P)-binding Rossmann-like Domain"/>
    <property type="match status" value="2"/>
</dbReference>
<organism evidence="4 5">
    <name type="scientific">Linum tenue</name>
    <dbReference type="NCBI Taxonomy" id="586396"/>
    <lineage>
        <taxon>Eukaryota</taxon>
        <taxon>Viridiplantae</taxon>
        <taxon>Streptophyta</taxon>
        <taxon>Embryophyta</taxon>
        <taxon>Tracheophyta</taxon>
        <taxon>Spermatophyta</taxon>
        <taxon>Magnoliopsida</taxon>
        <taxon>eudicotyledons</taxon>
        <taxon>Gunneridae</taxon>
        <taxon>Pentapetalae</taxon>
        <taxon>rosids</taxon>
        <taxon>fabids</taxon>
        <taxon>Malpighiales</taxon>
        <taxon>Linaceae</taxon>
        <taxon>Linum</taxon>
    </lineage>
</organism>
<proteinExistence type="inferred from homology"/>
<dbReference type="EMBL" id="CAMGYJ010000009">
    <property type="protein sequence ID" value="CAI0472495.1"/>
    <property type="molecule type" value="Genomic_DNA"/>
</dbReference>
<dbReference type="SUPFAM" id="SSF51735">
    <property type="entry name" value="NAD(P)-binding Rossmann-fold domains"/>
    <property type="match status" value="1"/>
</dbReference>
<comment type="caution">
    <text evidence="4">The sequence shown here is derived from an EMBL/GenBank/DDBJ whole genome shotgun (WGS) entry which is preliminary data.</text>
</comment>
<name>A0AAV0PNG2_9ROSI</name>
<dbReference type="AlphaFoldDB" id="A0AAV0PNG2"/>
<dbReference type="Proteomes" id="UP001154282">
    <property type="component" value="Unassembled WGS sequence"/>
</dbReference>
<reference evidence="4" key="1">
    <citation type="submission" date="2022-08" db="EMBL/GenBank/DDBJ databases">
        <authorList>
            <person name="Gutierrez-Valencia J."/>
        </authorList>
    </citation>
    <scope>NUCLEOTIDE SEQUENCE</scope>
</reference>
<sequence>MGGPKWSLNGMTALVTGGSKGIGRAIVEELAGLGARVHTCARNEKELGDRLQEWKSKGFDVSGSVCDLSSSSQRIKLVLETVASAFDGKLNILVNNAGIGVFKKCLDWSPEDYSSLTKNLACEWAKDNIRANSVAPGGTNTPTANSNPEFLKAGVSIMSRVPAERMAEPDEISSVVAFLCMPAASYISGQVIAVDGGYSVCGF</sequence>
<keyword evidence="2" id="KW-0560">Oxidoreductase</keyword>
<dbReference type="InterPro" id="IPR002347">
    <property type="entry name" value="SDR_fam"/>
</dbReference>
<gene>
    <name evidence="4" type="ORF">LITE_LOCUS39286</name>
</gene>